<keyword evidence="5" id="KW-0067">ATP-binding</keyword>
<dbReference type="Pfam" id="PF00069">
    <property type="entry name" value="Pkinase"/>
    <property type="match status" value="1"/>
</dbReference>
<reference evidence="7 8" key="1">
    <citation type="submission" date="2017-09" db="EMBL/GenBank/DDBJ databases">
        <authorList>
            <consortium name="International Durum Wheat Genome Sequencing Consortium (IDWGSC)"/>
            <person name="Milanesi L."/>
        </authorList>
    </citation>
    <scope>NUCLEOTIDE SEQUENCE [LARGE SCALE GENOMIC DNA]</scope>
    <source>
        <strain evidence="8">cv. Svevo</strain>
    </source>
</reference>
<dbReference type="InterPro" id="IPR050538">
    <property type="entry name" value="MAP_kinase_kinase_kinase"/>
</dbReference>
<dbReference type="InterPro" id="IPR000719">
    <property type="entry name" value="Prot_kinase_dom"/>
</dbReference>
<sequence length="360" mass="39632">MPRIPYCVARGCTELKLTTPTSSSARLAVHIFPVPPFTMEEGEVVRQCEGGQMCAIKEVKVIADDSNSKECLRQLNQEMLLLNQLSHPNIVQYYGSELSSETLSVYLEFVSGGSIHKLLQEYGPFGEAILRKYTAQILSGLAYLHGRNTVHRDIKGANILVDPNGDIKLADFGMAKHISAYTSIKSFKGSPYWMAPEVIMNTNGYSLSVDIWSLGCTILEMATARPPWSQYEGVAAIFKIGNSKDIPDIPDHLSSEAKSFLKLCLQRDPAARPTAAQLIEHPWVKDQASVRSSRSGSGITRDMFSTSTDGSKATVKTSIELSSYRSLSPLRDTNLRMRNLVVPASSIPSISTRRASAIIW</sequence>
<accession>A0A9R0W1R5</accession>
<evidence type="ECO:0000256" key="3">
    <source>
        <dbReference type="ARBA" id="ARBA00022741"/>
    </source>
</evidence>
<dbReference type="Gene3D" id="1.10.510.10">
    <property type="entry name" value="Transferase(Phosphotransferase) domain 1"/>
    <property type="match status" value="1"/>
</dbReference>
<evidence type="ECO:0000256" key="4">
    <source>
        <dbReference type="ARBA" id="ARBA00022777"/>
    </source>
</evidence>
<comment type="similarity">
    <text evidence="1">Belongs to the protein kinase superfamily. STE Ser/Thr protein kinase family. MAP kinase kinase kinase subfamily.</text>
</comment>
<keyword evidence="3" id="KW-0547">Nucleotide-binding</keyword>
<dbReference type="InterPro" id="IPR011009">
    <property type="entry name" value="Kinase-like_dom_sf"/>
</dbReference>
<proteinExistence type="inferred from homology"/>
<evidence type="ECO:0000313" key="8">
    <source>
        <dbReference type="Proteomes" id="UP000324705"/>
    </source>
</evidence>
<dbReference type="GO" id="GO:0004709">
    <property type="term" value="F:MAP kinase kinase kinase activity"/>
    <property type="evidence" value="ECO:0007669"/>
    <property type="project" value="TreeGrafter"/>
</dbReference>
<evidence type="ECO:0000256" key="2">
    <source>
        <dbReference type="ARBA" id="ARBA00022679"/>
    </source>
</evidence>
<dbReference type="PROSITE" id="PS50011">
    <property type="entry name" value="PROTEIN_KINASE_DOM"/>
    <property type="match status" value="1"/>
</dbReference>
<dbReference type="Gramene" id="TRITD4Av1G162250.3">
    <property type="protein sequence ID" value="TRITD4Av1G162250.3"/>
    <property type="gene ID" value="TRITD4Av1G162250"/>
</dbReference>
<evidence type="ECO:0000259" key="6">
    <source>
        <dbReference type="PROSITE" id="PS50011"/>
    </source>
</evidence>
<dbReference type="GO" id="GO:0005737">
    <property type="term" value="C:cytoplasm"/>
    <property type="evidence" value="ECO:0007669"/>
    <property type="project" value="TreeGrafter"/>
</dbReference>
<dbReference type="SMART" id="SM00220">
    <property type="entry name" value="S_TKc"/>
    <property type="match status" value="1"/>
</dbReference>
<keyword evidence="8" id="KW-1185">Reference proteome</keyword>
<keyword evidence="2" id="KW-0808">Transferase</keyword>
<keyword evidence="4" id="KW-0418">Kinase</keyword>
<dbReference type="FunFam" id="1.10.510.10:FF:001239">
    <property type="entry name" value="Predicted protein"/>
    <property type="match status" value="1"/>
</dbReference>
<evidence type="ECO:0000313" key="7">
    <source>
        <dbReference type="EMBL" id="VAH93522.1"/>
    </source>
</evidence>
<feature type="domain" description="Protein kinase" evidence="6">
    <location>
        <begin position="1"/>
        <end position="284"/>
    </location>
</feature>
<dbReference type="Proteomes" id="UP000324705">
    <property type="component" value="Chromosome 4A"/>
</dbReference>
<dbReference type="SUPFAM" id="SSF56112">
    <property type="entry name" value="Protein kinase-like (PK-like)"/>
    <property type="match status" value="1"/>
</dbReference>
<dbReference type="AlphaFoldDB" id="A0A9R0W1R5"/>
<dbReference type="GO" id="GO:0005524">
    <property type="term" value="F:ATP binding"/>
    <property type="evidence" value="ECO:0007669"/>
    <property type="project" value="UniProtKB-KW"/>
</dbReference>
<dbReference type="PANTHER" id="PTHR48016:SF8">
    <property type="entry name" value="MITOGEN-ACTIVATED PROTEIN KINASE KINASE KINASE 3"/>
    <property type="match status" value="1"/>
</dbReference>
<organism evidence="7 8">
    <name type="scientific">Triticum turgidum subsp. durum</name>
    <name type="common">Durum wheat</name>
    <name type="synonym">Triticum durum</name>
    <dbReference type="NCBI Taxonomy" id="4567"/>
    <lineage>
        <taxon>Eukaryota</taxon>
        <taxon>Viridiplantae</taxon>
        <taxon>Streptophyta</taxon>
        <taxon>Embryophyta</taxon>
        <taxon>Tracheophyta</taxon>
        <taxon>Spermatophyta</taxon>
        <taxon>Magnoliopsida</taxon>
        <taxon>Liliopsida</taxon>
        <taxon>Poales</taxon>
        <taxon>Poaceae</taxon>
        <taxon>BOP clade</taxon>
        <taxon>Pooideae</taxon>
        <taxon>Triticodae</taxon>
        <taxon>Triticeae</taxon>
        <taxon>Triticinae</taxon>
        <taxon>Triticum</taxon>
    </lineage>
</organism>
<evidence type="ECO:0000256" key="1">
    <source>
        <dbReference type="ARBA" id="ARBA00006529"/>
    </source>
</evidence>
<dbReference type="EMBL" id="LT934117">
    <property type="protein sequence ID" value="VAH93522.1"/>
    <property type="molecule type" value="Genomic_DNA"/>
</dbReference>
<dbReference type="PANTHER" id="PTHR48016">
    <property type="entry name" value="MAP KINASE KINASE KINASE SSK2-RELATED-RELATED"/>
    <property type="match status" value="1"/>
</dbReference>
<gene>
    <name evidence="7" type="ORF">TRITD_4Av1G162250</name>
</gene>
<protein>
    <recommendedName>
        <fullName evidence="6">Protein kinase domain-containing protein</fullName>
    </recommendedName>
</protein>
<evidence type="ECO:0000256" key="5">
    <source>
        <dbReference type="ARBA" id="ARBA00022840"/>
    </source>
</evidence>
<name>A0A9R0W1R5_TRITD</name>